<dbReference type="AlphaFoldDB" id="A0A7G5XD83"/>
<evidence type="ECO:0000313" key="2">
    <source>
        <dbReference type="Proteomes" id="UP000515344"/>
    </source>
</evidence>
<sequence length="56" mass="6311">MKKQFILLIAFVLVCLLGATSVVVSNNRTCSVEEQDMKQPPSNDFLLHGPLNYFQL</sequence>
<dbReference type="KEGG" id="lacs:H4075_15275"/>
<protein>
    <submittedName>
        <fullName evidence="1">Uncharacterized protein</fullName>
    </submittedName>
</protein>
<evidence type="ECO:0000313" key="1">
    <source>
        <dbReference type="EMBL" id="QNA43436.1"/>
    </source>
</evidence>
<accession>A0A7G5XD83</accession>
<name>A0A7G5XD83_9BACT</name>
<proteinExistence type="predicted"/>
<dbReference type="Proteomes" id="UP000515344">
    <property type="component" value="Chromosome"/>
</dbReference>
<dbReference type="EMBL" id="CP060007">
    <property type="protein sequence ID" value="QNA43436.1"/>
    <property type="molecule type" value="Genomic_DNA"/>
</dbReference>
<gene>
    <name evidence="1" type="ORF">H4075_15275</name>
</gene>
<dbReference type="RefSeq" id="WP_182801701.1">
    <property type="nucleotide sequence ID" value="NZ_CP060007.1"/>
</dbReference>
<reference evidence="2" key="1">
    <citation type="submission" date="2020-08" db="EMBL/GenBank/DDBJ databases">
        <title>Lacibacter sp. S13-6-6 genome sequencing.</title>
        <authorList>
            <person name="Jin L."/>
        </authorList>
    </citation>
    <scope>NUCLEOTIDE SEQUENCE [LARGE SCALE GENOMIC DNA]</scope>
    <source>
        <strain evidence="2">S13-6-6</strain>
    </source>
</reference>
<keyword evidence="2" id="KW-1185">Reference proteome</keyword>
<organism evidence="1 2">
    <name type="scientific">Lacibacter sediminis</name>
    <dbReference type="NCBI Taxonomy" id="2760713"/>
    <lineage>
        <taxon>Bacteria</taxon>
        <taxon>Pseudomonadati</taxon>
        <taxon>Bacteroidota</taxon>
        <taxon>Chitinophagia</taxon>
        <taxon>Chitinophagales</taxon>
        <taxon>Chitinophagaceae</taxon>
        <taxon>Lacibacter</taxon>
    </lineage>
</organism>